<comment type="similarity">
    <text evidence="1">Belongs to the RMD1/sif2 family.</text>
</comment>
<keyword evidence="2" id="KW-0812">Transmembrane</keyword>
<evidence type="ECO:0000256" key="2">
    <source>
        <dbReference type="SAM" id="Phobius"/>
    </source>
</evidence>
<dbReference type="InterPro" id="IPR051624">
    <property type="entry name" value="RMD1/Sad1-interacting"/>
</dbReference>
<dbReference type="EMBL" id="JBEVYD010000008">
    <property type="protein sequence ID" value="KAL3231188.1"/>
    <property type="molecule type" value="Genomic_DNA"/>
</dbReference>
<reference evidence="4 5" key="1">
    <citation type="submission" date="2024-05" db="EMBL/GenBank/DDBJ databases">
        <title>Long read based assembly of the Candida bracarensis genome reveals expanded adhesin content.</title>
        <authorList>
            <person name="Marcet-Houben M."/>
            <person name="Ksiezopolska E."/>
            <person name="Gabaldon T."/>
        </authorList>
    </citation>
    <scope>NUCLEOTIDE SEQUENCE [LARGE SCALE GENOMIC DNA]</scope>
    <source>
        <strain evidence="4 5">CBM6</strain>
    </source>
</reference>
<dbReference type="Proteomes" id="UP001623330">
    <property type="component" value="Unassembled WGS sequence"/>
</dbReference>
<evidence type="ECO:0000313" key="5">
    <source>
        <dbReference type="Proteomes" id="UP001623330"/>
    </source>
</evidence>
<dbReference type="InterPro" id="IPR003734">
    <property type="entry name" value="DUF155"/>
</dbReference>
<keyword evidence="2" id="KW-1133">Transmembrane helix</keyword>
<dbReference type="PANTHER" id="PTHR16255:SF1">
    <property type="entry name" value="REQUIRED FOR MEIOTIC NUCLEAR DIVISION PROTEIN 1 HOMOLOG"/>
    <property type="match status" value="1"/>
</dbReference>
<feature type="domain" description="DUF155" evidence="3">
    <location>
        <begin position="164"/>
        <end position="357"/>
    </location>
</feature>
<name>A0ABR4NS83_9SACH</name>
<evidence type="ECO:0000256" key="1">
    <source>
        <dbReference type="ARBA" id="ARBA00008306"/>
    </source>
</evidence>
<organism evidence="4 5">
    <name type="scientific">Nakaseomyces bracarensis</name>
    <dbReference type="NCBI Taxonomy" id="273131"/>
    <lineage>
        <taxon>Eukaryota</taxon>
        <taxon>Fungi</taxon>
        <taxon>Dikarya</taxon>
        <taxon>Ascomycota</taxon>
        <taxon>Saccharomycotina</taxon>
        <taxon>Saccharomycetes</taxon>
        <taxon>Saccharomycetales</taxon>
        <taxon>Saccharomycetaceae</taxon>
        <taxon>Nakaseomyces</taxon>
    </lineage>
</organism>
<dbReference type="Pfam" id="PF02582">
    <property type="entry name" value="DUF155"/>
    <property type="match status" value="1"/>
</dbReference>
<evidence type="ECO:0000313" key="4">
    <source>
        <dbReference type="EMBL" id="KAL3231188.1"/>
    </source>
</evidence>
<evidence type="ECO:0000259" key="3">
    <source>
        <dbReference type="Pfam" id="PF02582"/>
    </source>
</evidence>
<proteinExistence type="inferred from homology"/>
<feature type="transmembrane region" description="Helical" evidence="2">
    <location>
        <begin position="381"/>
        <end position="402"/>
    </location>
</feature>
<protein>
    <recommendedName>
        <fullName evidence="3">DUF155 domain-containing protein</fullName>
    </recommendedName>
</protein>
<keyword evidence="2" id="KW-0472">Membrane</keyword>
<gene>
    <name evidence="4" type="ORF">RNJ44_00827</name>
</gene>
<comment type="caution">
    <text evidence="4">The sequence shown here is derived from an EMBL/GenBank/DDBJ whole genome shotgun (WGS) entry which is preliminary data.</text>
</comment>
<keyword evidence="5" id="KW-1185">Reference proteome</keyword>
<accession>A0ABR4NS83</accession>
<dbReference type="PANTHER" id="PTHR16255">
    <property type="entry name" value="REQUIRED FOR MEIOTIC NUCLEAR DIVISION PROTEIN 1 HOMOLOG"/>
    <property type="match status" value="1"/>
</dbReference>
<sequence>MLLIRNHLLLSRINMWGLYTQLGKSMSIRTLSLRSTNSSYKEFETDTKQVESSRKNTENYGVKTTRFTKGKANPARYLRRSFVPKNVPGDDSLNAVSRTYNFDNEIMRVLPIRQCTTLTTCERYDLKKCLALLNYNGMKPSNLISGEIVAFKYRSHGTEGEIMVLGQTGTIVSWGFEEKIVVEKIVPLIQNASINPLTVEEYESEDMDYAELTTLEEQETIRRNLNISSDFNADSLLVGDIILINAINPTLGILDKAAFSSGLSRSTSLAILENEMEKHIANTRIVTEKISRGLKLKVKESDALKSIGKLFLIRGRLNLYSELIETPDLYWSEPKLEVIYKNVSRYLDISPRINVLNSKLDYSTDECRAIISLLNERNSSFLEWIIIYLITFEVCFELFHFYRDYQKDQQKSINYS</sequence>